<evidence type="ECO:0000313" key="3">
    <source>
        <dbReference type="EMBL" id="GAB69716.1"/>
    </source>
</evidence>
<dbReference type="Proteomes" id="UP000006319">
    <property type="component" value="Unassembled WGS sequence"/>
</dbReference>
<feature type="non-terminal residue" evidence="3">
    <location>
        <position position="265"/>
    </location>
</feature>
<dbReference type="VEuPathDB" id="PlasmoDB:PCYB_004650"/>
<evidence type="ECO:0000256" key="2">
    <source>
        <dbReference type="SAM" id="Phobius"/>
    </source>
</evidence>
<sequence length="265" mass="30395">QTLDLYECKSLFLEIVGDIQVKIAEFEENKHADVKDECEKLITHILEEKEKHKECYTKGFPYPNLVDNEHIKSFYRICNAKTNCNFISPQYIELIKLKDDTEISCKSDQDSVIKNVKEPKGNAGEGASQPNVEDPKIITPETIPPQRNTHKSNSLNCNALDWQAVGSQTDEDHLSVDKDIAVFSTTEYRAAKFLLMKNLVLLAQGILLHHLTMHLVLKVILKMLLIVKLMLLKLLIIHTVTVKVLVMQFRMLKLKRIRPHVMIIP</sequence>
<evidence type="ECO:0000313" key="4">
    <source>
        <dbReference type="Proteomes" id="UP000006319"/>
    </source>
</evidence>
<name>K6UF96_PLACD</name>
<evidence type="ECO:0000256" key="1">
    <source>
        <dbReference type="SAM" id="MobiDB-lite"/>
    </source>
</evidence>
<keyword evidence="2" id="KW-0812">Transmembrane</keyword>
<proteinExistence type="predicted"/>
<dbReference type="RefSeq" id="XP_004227934.1">
    <property type="nucleotide sequence ID" value="XM_004227886.1"/>
</dbReference>
<dbReference type="KEGG" id="pcy:PCYB_004650"/>
<keyword evidence="4" id="KW-1185">Reference proteome</keyword>
<feature type="transmembrane region" description="Helical" evidence="2">
    <location>
        <begin position="223"/>
        <end position="246"/>
    </location>
</feature>
<dbReference type="GeneID" id="14696258"/>
<protein>
    <submittedName>
        <fullName evidence="3">CYIR protein</fullName>
    </submittedName>
</protein>
<accession>K6UF96</accession>
<keyword evidence="2" id="KW-0472">Membrane</keyword>
<dbReference type="AlphaFoldDB" id="K6UF96"/>
<organism evidence="3 4">
    <name type="scientific">Plasmodium cynomolgi (strain B)</name>
    <dbReference type="NCBI Taxonomy" id="1120755"/>
    <lineage>
        <taxon>Eukaryota</taxon>
        <taxon>Sar</taxon>
        <taxon>Alveolata</taxon>
        <taxon>Apicomplexa</taxon>
        <taxon>Aconoidasida</taxon>
        <taxon>Haemosporida</taxon>
        <taxon>Plasmodiidae</taxon>
        <taxon>Plasmodium</taxon>
        <taxon>Plasmodium (Plasmodium)</taxon>
    </lineage>
</organism>
<feature type="region of interest" description="Disordered" evidence="1">
    <location>
        <begin position="115"/>
        <end position="151"/>
    </location>
</feature>
<gene>
    <name evidence="3" type="ORF">PCYB_004650</name>
</gene>
<keyword evidence="2" id="KW-1133">Transmembrane helix</keyword>
<feature type="non-terminal residue" evidence="3">
    <location>
        <position position="1"/>
    </location>
</feature>
<reference evidence="3 4" key="1">
    <citation type="journal article" date="2012" name="Nat. Genet.">
        <title>Plasmodium cynomolgi genome sequences provide insight into Plasmodium vivax and the monkey malaria clade.</title>
        <authorList>
            <person name="Tachibana S."/>
            <person name="Sullivan S.A."/>
            <person name="Kawai S."/>
            <person name="Nakamura S."/>
            <person name="Kim H.R."/>
            <person name="Goto N."/>
            <person name="Arisue N."/>
            <person name="Palacpac N.M.Q."/>
            <person name="Honma H."/>
            <person name="Yagi M."/>
            <person name="Tougan T."/>
            <person name="Katakai Y."/>
            <person name="Kaneko O."/>
            <person name="Mita T."/>
            <person name="Kita K."/>
            <person name="Yasutomi Y."/>
            <person name="Sutton P.L."/>
            <person name="Shakhbatyan R."/>
            <person name="Horii T."/>
            <person name="Yasunaga T."/>
            <person name="Barnwell J.W."/>
            <person name="Escalante A.A."/>
            <person name="Carlton J.M."/>
            <person name="Tanabe K."/>
        </authorList>
    </citation>
    <scope>NUCLEOTIDE SEQUENCE [LARGE SCALE GENOMIC DNA]</scope>
    <source>
        <strain evidence="3 4">B</strain>
    </source>
</reference>
<dbReference type="EMBL" id="DF157652">
    <property type="protein sequence ID" value="GAB69716.1"/>
    <property type="molecule type" value="Genomic_DNA"/>
</dbReference>